<feature type="chain" id="PRO_5047512560" evidence="9">
    <location>
        <begin position="22"/>
        <end position="185"/>
    </location>
</feature>
<dbReference type="InterPro" id="IPR009079">
    <property type="entry name" value="4_helix_cytokine-like_core"/>
</dbReference>
<evidence type="ECO:0000256" key="8">
    <source>
        <dbReference type="RuleBase" id="RU000436"/>
    </source>
</evidence>
<dbReference type="Pfam" id="PF00143">
    <property type="entry name" value="Interferon"/>
    <property type="match status" value="1"/>
</dbReference>
<sequence>MATILLQQTSLLLMLILSTVALDCGQIVQSQRNEIGRTRRLLEAMGGQRSPTECPEDPDFGFPMEKIVLNSSKEDARMAIGFFLEQIQNIFQHNFTQTNWNMTATDLFQETLDQQQIQWQRCSIVRTREQATRHSLHVKRTLKMYFTKLHIFLREKEYSLCAWDAVRGEIFEVYSVVLSKLLGKL</sequence>
<evidence type="ECO:0000256" key="3">
    <source>
        <dbReference type="ARBA" id="ARBA00022514"/>
    </source>
</evidence>
<evidence type="ECO:0000256" key="6">
    <source>
        <dbReference type="ARBA" id="ARBA00023118"/>
    </source>
</evidence>
<dbReference type="InParanoid" id="A0A6J0TG72"/>
<feature type="signal peptide" evidence="9">
    <location>
        <begin position="1"/>
        <end position="21"/>
    </location>
</feature>
<keyword evidence="5 9" id="KW-0732">Signal</keyword>
<reference evidence="11" key="2">
    <citation type="submission" date="2025-08" db="UniProtKB">
        <authorList>
            <consortium name="RefSeq"/>
        </authorList>
    </citation>
    <scope>IDENTIFICATION</scope>
</reference>
<name>A0A6J0TG72_9SAUR</name>
<dbReference type="SMART" id="SM00076">
    <property type="entry name" value="IFabd"/>
    <property type="match status" value="1"/>
</dbReference>
<dbReference type="Gene3D" id="1.20.1250.10">
    <property type="match status" value="1"/>
</dbReference>
<dbReference type="Proteomes" id="UP001652642">
    <property type="component" value="Chromosome 2"/>
</dbReference>
<evidence type="ECO:0000256" key="4">
    <source>
        <dbReference type="ARBA" id="ARBA00022525"/>
    </source>
</evidence>
<comment type="similarity">
    <text evidence="2 8">Belongs to the alpha/beta interferon family.</text>
</comment>
<evidence type="ECO:0000256" key="7">
    <source>
        <dbReference type="ARBA" id="ARBA00023157"/>
    </source>
</evidence>
<evidence type="ECO:0000256" key="5">
    <source>
        <dbReference type="ARBA" id="ARBA00022729"/>
    </source>
</evidence>
<evidence type="ECO:0000313" key="11">
    <source>
        <dbReference type="RefSeq" id="XP_020646050.2"/>
    </source>
</evidence>
<dbReference type="GO" id="GO:0051607">
    <property type="term" value="P:defense response to virus"/>
    <property type="evidence" value="ECO:0007669"/>
    <property type="project" value="UniProtKB-KW"/>
</dbReference>
<dbReference type="AlphaFoldDB" id="A0A6J0TG72"/>
<dbReference type="KEGG" id="pvt:110077387"/>
<evidence type="ECO:0000313" key="10">
    <source>
        <dbReference type="Proteomes" id="UP001652642"/>
    </source>
</evidence>
<dbReference type="GeneID" id="110077387"/>
<keyword evidence="4" id="KW-0964">Secreted</keyword>
<keyword evidence="7" id="KW-1015">Disulfide bond</keyword>
<comment type="subcellular location">
    <subcellularLocation>
        <location evidence="1">Secreted</location>
    </subcellularLocation>
</comment>
<dbReference type="SUPFAM" id="SSF47266">
    <property type="entry name" value="4-helical cytokines"/>
    <property type="match status" value="1"/>
</dbReference>
<gene>
    <name evidence="11" type="primary">LOC110077387</name>
</gene>
<dbReference type="GO" id="GO:0006955">
    <property type="term" value="P:immune response"/>
    <property type="evidence" value="ECO:0007669"/>
    <property type="project" value="UniProtKB-ARBA"/>
</dbReference>
<protein>
    <submittedName>
        <fullName evidence="11">Interferon alpha-5-like</fullName>
    </submittedName>
</protein>
<evidence type="ECO:0000256" key="9">
    <source>
        <dbReference type="SAM" id="SignalP"/>
    </source>
</evidence>
<reference evidence="10" key="1">
    <citation type="submission" date="2025-05" db="UniProtKB">
        <authorList>
            <consortium name="RefSeq"/>
        </authorList>
    </citation>
    <scope>NUCLEOTIDE SEQUENCE [LARGE SCALE GENOMIC DNA]</scope>
</reference>
<dbReference type="GO" id="GO:0005615">
    <property type="term" value="C:extracellular space"/>
    <property type="evidence" value="ECO:0007669"/>
    <property type="project" value="UniProtKB-KW"/>
</dbReference>
<dbReference type="OrthoDB" id="8922121at2759"/>
<dbReference type="PRINTS" id="PR00266">
    <property type="entry name" value="INTERFERONAB"/>
</dbReference>
<keyword evidence="6 8" id="KW-0051">Antiviral defense</keyword>
<keyword evidence="3 8" id="KW-0202">Cytokine</keyword>
<dbReference type="PANTHER" id="PTHR11691:SF73">
    <property type="entry name" value="INTERFERON BETA"/>
    <property type="match status" value="1"/>
</dbReference>
<keyword evidence="10" id="KW-1185">Reference proteome</keyword>
<dbReference type="GO" id="GO:0005125">
    <property type="term" value="F:cytokine activity"/>
    <property type="evidence" value="ECO:0007669"/>
    <property type="project" value="UniProtKB-KW"/>
</dbReference>
<dbReference type="PANTHER" id="PTHR11691">
    <property type="entry name" value="TYPE I INTERFERON"/>
    <property type="match status" value="1"/>
</dbReference>
<organism evidence="10 11">
    <name type="scientific">Pogona vitticeps</name>
    <name type="common">central bearded dragon</name>
    <dbReference type="NCBI Taxonomy" id="103695"/>
    <lineage>
        <taxon>Eukaryota</taxon>
        <taxon>Metazoa</taxon>
        <taxon>Chordata</taxon>
        <taxon>Craniata</taxon>
        <taxon>Vertebrata</taxon>
        <taxon>Euteleostomi</taxon>
        <taxon>Lepidosauria</taxon>
        <taxon>Squamata</taxon>
        <taxon>Bifurcata</taxon>
        <taxon>Unidentata</taxon>
        <taxon>Episquamata</taxon>
        <taxon>Toxicofera</taxon>
        <taxon>Iguania</taxon>
        <taxon>Acrodonta</taxon>
        <taxon>Agamidae</taxon>
        <taxon>Amphibolurinae</taxon>
        <taxon>Pogona</taxon>
    </lineage>
</organism>
<dbReference type="RefSeq" id="XP_020646050.2">
    <property type="nucleotide sequence ID" value="XM_020790391.2"/>
</dbReference>
<evidence type="ECO:0000256" key="1">
    <source>
        <dbReference type="ARBA" id="ARBA00004613"/>
    </source>
</evidence>
<dbReference type="GO" id="GO:0005126">
    <property type="term" value="F:cytokine receptor binding"/>
    <property type="evidence" value="ECO:0007669"/>
    <property type="project" value="InterPro"/>
</dbReference>
<proteinExistence type="inferred from homology"/>
<evidence type="ECO:0000256" key="2">
    <source>
        <dbReference type="ARBA" id="ARBA00011033"/>
    </source>
</evidence>
<accession>A0A6J0TG72</accession>
<dbReference type="InterPro" id="IPR000471">
    <property type="entry name" value="Interferon_alpha/beta/delta"/>
</dbReference>